<organism evidence="1 2">
    <name type="scientific">Polaribacter aquimarinus</name>
    <dbReference type="NCBI Taxonomy" id="2100726"/>
    <lineage>
        <taxon>Bacteria</taxon>
        <taxon>Pseudomonadati</taxon>
        <taxon>Bacteroidota</taxon>
        <taxon>Flavobacteriia</taxon>
        <taxon>Flavobacteriales</taxon>
        <taxon>Flavobacteriaceae</taxon>
    </lineage>
</organism>
<dbReference type="PROSITE" id="PS01228">
    <property type="entry name" value="COF_1"/>
    <property type="match status" value="1"/>
</dbReference>
<dbReference type="AlphaFoldDB" id="A0A2U2JEU7"/>
<accession>A0A2U2JEU7</accession>
<keyword evidence="2" id="KW-1185">Reference proteome</keyword>
<sequence length="269" mass="30594">MNLSNVKLVVSDMDGTLLNSKGEVSHIFFELFSKLHQQNIHFCAASGRQYNSIIEKLTPIKDNIFVIAENGGLAKKGNDLFVLNTLSNDKIKMMIPVLRKIKNAHIVLCGKNAAFIESKNAHFINLFQEYYQAYTIVDDLTAISNKEDFLKIAIYHSDSSETNIYPSVKRFEDELLIKISGKNWLDISDEKANKGNALRAVQKVLNITKEETMVFGDYHNDIEMMLEADFSFAMKNAHKDIKEIANYTTESNDNFGVEKVLKKLIESRN</sequence>
<dbReference type="SFLD" id="SFLDS00003">
    <property type="entry name" value="Haloacid_Dehalogenase"/>
    <property type="match status" value="1"/>
</dbReference>
<dbReference type="InterPro" id="IPR023214">
    <property type="entry name" value="HAD_sf"/>
</dbReference>
<dbReference type="Pfam" id="PF08282">
    <property type="entry name" value="Hydrolase_3"/>
    <property type="match status" value="1"/>
</dbReference>
<dbReference type="SFLD" id="SFLDG01140">
    <property type="entry name" value="C2.B:_Phosphomannomutase_and_P"/>
    <property type="match status" value="1"/>
</dbReference>
<dbReference type="NCBIfam" id="TIGR00099">
    <property type="entry name" value="Cof-subfamily"/>
    <property type="match status" value="1"/>
</dbReference>
<dbReference type="GO" id="GO:0000287">
    <property type="term" value="F:magnesium ion binding"/>
    <property type="evidence" value="ECO:0007669"/>
    <property type="project" value="TreeGrafter"/>
</dbReference>
<name>A0A2U2JEU7_9FLAO</name>
<dbReference type="InterPro" id="IPR000150">
    <property type="entry name" value="Cof"/>
</dbReference>
<dbReference type="OrthoDB" id="9814970at2"/>
<dbReference type="Gene3D" id="3.40.50.1000">
    <property type="entry name" value="HAD superfamily/HAD-like"/>
    <property type="match status" value="1"/>
</dbReference>
<reference evidence="1 2" key="1">
    <citation type="submission" date="2018-05" db="EMBL/GenBank/DDBJ databases">
        <title>Polaribacter aquimarinus sp. nov., isolated from sediment in a sediment of sea.</title>
        <authorList>
            <person name="Lu D."/>
        </authorList>
    </citation>
    <scope>NUCLEOTIDE SEQUENCE [LARGE SCALE GENOMIC DNA]</scope>
    <source>
        <strain evidence="1 2">ZY113</strain>
    </source>
</reference>
<dbReference type="Gene3D" id="3.30.1240.10">
    <property type="match status" value="1"/>
</dbReference>
<proteinExistence type="predicted"/>
<comment type="caution">
    <text evidence="1">The sequence shown here is derived from an EMBL/GenBank/DDBJ whole genome shotgun (WGS) entry which is preliminary data.</text>
</comment>
<dbReference type="GO" id="GO:0005829">
    <property type="term" value="C:cytosol"/>
    <property type="evidence" value="ECO:0007669"/>
    <property type="project" value="TreeGrafter"/>
</dbReference>
<dbReference type="Proteomes" id="UP000245670">
    <property type="component" value="Unassembled WGS sequence"/>
</dbReference>
<protein>
    <submittedName>
        <fullName evidence="1">Cof-type HAD-IIB family hydrolase</fullName>
    </submittedName>
</protein>
<dbReference type="InterPro" id="IPR036412">
    <property type="entry name" value="HAD-like_sf"/>
</dbReference>
<dbReference type="GO" id="GO:0016791">
    <property type="term" value="F:phosphatase activity"/>
    <property type="evidence" value="ECO:0007669"/>
    <property type="project" value="TreeGrafter"/>
</dbReference>
<dbReference type="SUPFAM" id="SSF56784">
    <property type="entry name" value="HAD-like"/>
    <property type="match status" value="1"/>
</dbReference>
<evidence type="ECO:0000313" key="1">
    <source>
        <dbReference type="EMBL" id="PWG06859.1"/>
    </source>
</evidence>
<dbReference type="NCBIfam" id="TIGR01484">
    <property type="entry name" value="HAD-SF-IIB"/>
    <property type="match status" value="1"/>
</dbReference>
<dbReference type="PANTHER" id="PTHR10000">
    <property type="entry name" value="PHOSPHOSERINE PHOSPHATASE"/>
    <property type="match status" value="1"/>
</dbReference>
<evidence type="ECO:0000313" key="2">
    <source>
        <dbReference type="Proteomes" id="UP000245670"/>
    </source>
</evidence>
<dbReference type="RefSeq" id="WP_109403767.1">
    <property type="nucleotide sequence ID" value="NZ_QFFG01000001.1"/>
</dbReference>
<keyword evidence="1" id="KW-0378">Hydrolase</keyword>
<dbReference type="PANTHER" id="PTHR10000:SF8">
    <property type="entry name" value="HAD SUPERFAMILY HYDROLASE-LIKE, TYPE 3"/>
    <property type="match status" value="1"/>
</dbReference>
<dbReference type="SFLD" id="SFLDG01144">
    <property type="entry name" value="C2.B.4:_PGP_Like"/>
    <property type="match status" value="1"/>
</dbReference>
<dbReference type="EMBL" id="QFFG01000001">
    <property type="protein sequence ID" value="PWG06859.1"/>
    <property type="molecule type" value="Genomic_DNA"/>
</dbReference>
<dbReference type="InterPro" id="IPR006379">
    <property type="entry name" value="HAD-SF_hydro_IIB"/>
</dbReference>
<gene>
    <name evidence="1" type="ORF">DIS07_03200</name>
</gene>